<accession>A0A839DX65</accession>
<evidence type="ECO:0000313" key="3">
    <source>
        <dbReference type="Proteomes" id="UP000569329"/>
    </source>
</evidence>
<keyword evidence="3" id="KW-1185">Reference proteome</keyword>
<evidence type="ECO:0000259" key="1">
    <source>
        <dbReference type="SMART" id="SM00858"/>
    </source>
</evidence>
<feature type="domain" description="SAF" evidence="1">
    <location>
        <begin position="5"/>
        <end position="68"/>
    </location>
</feature>
<dbReference type="RefSeq" id="WP_235986899.1">
    <property type="nucleotide sequence ID" value="NZ_JACGWZ010000001.1"/>
</dbReference>
<dbReference type="SMART" id="SM00858">
    <property type="entry name" value="SAF"/>
    <property type="match status" value="1"/>
</dbReference>
<dbReference type="AlphaFoldDB" id="A0A839DX65"/>
<comment type="caution">
    <text evidence="2">The sequence shown here is derived from an EMBL/GenBank/DDBJ whole genome shotgun (WGS) entry which is preliminary data.</text>
</comment>
<evidence type="ECO:0000313" key="2">
    <source>
        <dbReference type="EMBL" id="MBA8823801.1"/>
    </source>
</evidence>
<organism evidence="2 3">
    <name type="scientific">Halosaccharopolyspora lacisalsi</name>
    <dbReference type="NCBI Taxonomy" id="1000566"/>
    <lineage>
        <taxon>Bacteria</taxon>
        <taxon>Bacillati</taxon>
        <taxon>Actinomycetota</taxon>
        <taxon>Actinomycetes</taxon>
        <taxon>Pseudonocardiales</taxon>
        <taxon>Pseudonocardiaceae</taxon>
        <taxon>Halosaccharopolyspora</taxon>
    </lineage>
</organism>
<proteinExistence type="predicted"/>
<reference evidence="2 3" key="1">
    <citation type="submission" date="2020-07" db="EMBL/GenBank/DDBJ databases">
        <title>Sequencing the genomes of 1000 actinobacteria strains.</title>
        <authorList>
            <person name="Klenk H.-P."/>
        </authorList>
    </citation>
    <scope>NUCLEOTIDE SEQUENCE [LARGE SCALE GENOMIC DNA]</scope>
    <source>
        <strain evidence="2 3">DSM 45975</strain>
    </source>
</reference>
<protein>
    <recommendedName>
        <fullName evidence="1">SAF domain-containing protein</fullName>
    </recommendedName>
</protein>
<gene>
    <name evidence="2" type="ORF">FHX42_001130</name>
</gene>
<dbReference type="Proteomes" id="UP000569329">
    <property type="component" value="Unassembled WGS sequence"/>
</dbReference>
<name>A0A839DX65_9PSEU</name>
<dbReference type="InterPro" id="IPR013974">
    <property type="entry name" value="SAF"/>
</dbReference>
<sequence length="168" mass="17005">MGEREPALVLARDVSVGHVLTARDLRKVPVSTESGLNIVPAGQARSVLGKPIAYSLPAGTALSRTVLGKPQVPPNDRGLVAVALQPGRFPPRLAAGTHVSVVVTPEDDTGTRASSSAGPWSAAVVHVAPQANGQTTVVSLQLPTAGARRVAAIPPGQLSLVAMPAGGQ</sequence>
<dbReference type="EMBL" id="JACGWZ010000001">
    <property type="protein sequence ID" value="MBA8823801.1"/>
    <property type="molecule type" value="Genomic_DNA"/>
</dbReference>